<dbReference type="SUPFAM" id="SSF55469">
    <property type="entry name" value="FMN-dependent nitroreductase-like"/>
    <property type="match status" value="1"/>
</dbReference>
<dbReference type="PANTHER" id="PTHR43821">
    <property type="entry name" value="NAD(P)H NITROREDUCTASE YDJA-RELATED"/>
    <property type="match status" value="1"/>
</dbReference>
<keyword evidence="4" id="KW-0288">FMN</keyword>
<dbReference type="EC" id="1.-.-.-" evidence="9"/>
<name>A0A518CIC3_9PLAN</name>
<keyword evidence="5" id="KW-0521">NADP</keyword>
<evidence type="ECO:0000313" key="9">
    <source>
        <dbReference type="EMBL" id="QDU78957.1"/>
    </source>
</evidence>
<dbReference type="EMBL" id="CP036281">
    <property type="protein sequence ID" value="QDU78957.1"/>
    <property type="molecule type" value="Genomic_DNA"/>
</dbReference>
<dbReference type="PANTHER" id="PTHR43821:SF1">
    <property type="entry name" value="NAD(P)H NITROREDUCTASE YDJA-RELATED"/>
    <property type="match status" value="1"/>
</dbReference>
<evidence type="ECO:0000256" key="1">
    <source>
        <dbReference type="ARBA" id="ARBA00001917"/>
    </source>
</evidence>
<comment type="similarity">
    <text evidence="2">Belongs to the nitroreductase family.</text>
</comment>
<keyword evidence="10" id="KW-1185">Reference proteome</keyword>
<dbReference type="Pfam" id="PF00881">
    <property type="entry name" value="Nitroreductase"/>
    <property type="match status" value="1"/>
</dbReference>
<keyword evidence="3" id="KW-0285">Flavoprotein</keyword>
<evidence type="ECO:0000256" key="6">
    <source>
        <dbReference type="ARBA" id="ARBA00023002"/>
    </source>
</evidence>
<evidence type="ECO:0000256" key="2">
    <source>
        <dbReference type="ARBA" id="ARBA00007118"/>
    </source>
</evidence>
<dbReference type="Gene3D" id="3.40.109.10">
    <property type="entry name" value="NADH Oxidase"/>
    <property type="match status" value="1"/>
</dbReference>
<dbReference type="InterPro" id="IPR000415">
    <property type="entry name" value="Nitroreductase-like"/>
</dbReference>
<reference evidence="9 10" key="1">
    <citation type="submission" date="2019-02" db="EMBL/GenBank/DDBJ databases">
        <title>Deep-cultivation of Planctomycetes and their phenomic and genomic characterization uncovers novel biology.</title>
        <authorList>
            <person name="Wiegand S."/>
            <person name="Jogler M."/>
            <person name="Boedeker C."/>
            <person name="Pinto D."/>
            <person name="Vollmers J."/>
            <person name="Rivas-Marin E."/>
            <person name="Kohn T."/>
            <person name="Peeters S.H."/>
            <person name="Heuer A."/>
            <person name="Rast P."/>
            <person name="Oberbeckmann S."/>
            <person name="Bunk B."/>
            <person name="Jeske O."/>
            <person name="Meyerdierks A."/>
            <person name="Storesund J.E."/>
            <person name="Kallscheuer N."/>
            <person name="Luecker S."/>
            <person name="Lage O.M."/>
            <person name="Pohl T."/>
            <person name="Merkel B.J."/>
            <person name="Hornburger P."/>
            <person name="Mueller R.-W."/>
            <person name="Bruemmer F."/>
            <person name="Labrenz M."/>
            <person name="Spormann A.M."/>
            <person name="Op den Camp H."/>
            <person name="Overmann J."/>
            <person name="Amann R."/>
            <person name="Jetten M.S.M."/>
            <person name="Mascher T."/>
            <person name="Medema M.H."/>
            <person name="Devos D.P."/>
            <person name="Kaster A.-K."/>
            <person name="Ovreas L."/>
            <person name="Rohde M."/>
            <person name="Galperin M.Y."/>
            <person name="Jogler C."/>
        </authorList>
    </citation>
    <scope>NUCLEOTIDE SEQUENCE [LARGE SCALE GENOMIC DNA]</scope>
    <source>
        <strain evidence="9 10">Pla110</strain>
    </source>
</reference>
<dbReference type="CDD" id="cd02135">
    <property type="entry name" value="YdjA-like"/>
    <property type="match status" value="1"/>
</dbReference>
<dbReference type="InterPro" id="IPR026021">
    <property type="entry name" value="YdjA-like"/>
</dbReference>
<evidence type="ECO:0000256" key="5">
    <source>
        <dbReference type="ARBA" id="ARBA00022857"/>
    </source>
</evidence>
<gene>
    <name evidence="9" type="primary">ydjA</name>
    <name evidence="9" type="ORF">Pla110_06610</name>
</gene>
<proteinExistence type="inferred from homology"/>
<dbReference type="AlphaFoldDB" id="A0A518CIC3"/>
<evidence type="ECO:0000256" key="4">
    <source>
        <dbReference type="ARBA" id="ARBA00022643"/>
    </source>
</evidence>
<organism evidence="9 10">
    <name type="scientific">Polystyrenella longa</name>
    <dbReference type="NCBI Taxonomy" id="2528007"/>
    <lineage>
        <taxon>Bacteria</taxon>
        <taxon>Pseudomonadati</taxon>
        <taxon>Planctomycetota</taxon>
        <taxon>Planctomycetia</taxon>
        <taxon>Planctomycetales</taxon>
        <taxon>Planctomycetaceae</taxon>
        <taxon>Polystyrenella</taxon>
    </lineage>
</organism>
<dbReference type="InterPro" id="IPR052530">
    <property type="entry name" value="NAD(P)H_nitroreductase"/>
</dbReference>
<protein>
    <submittedName>
        <fullName evidence="9">NAD(P)H nitroreductase YdjA</fullName>
        <ecNumber evidence="9">1.-.-.-</ecNumber>
    </submittedName>
</protein>
<accession>A0A518CIC3</accession>
<evidence type="ECO:0000259" key="8">
    <source>
        <dbReference type="Pfam" id="PF00881"/>
    </source>
</evidence>
<keyword evidence="6 9" id="KW-0560">Oxidoreductase</keyword>
<keyword evidence="7" id="KW-0520">NAD</keyword>
<dbReference type="KEGG" id="plon:Pla110_06610"/>
<evidence type="ECO:0000313" key="10">
    <source>
        <dbReference type="Proteomes" id="UP000317178"/>
    </source>
</evidence>
<evidence type="ECO:0000256" key="7">
    <source>
        <dbReference type="ARBA" id="ARBA00023027"/>
    </source>
</evidence>
<evidence type="ECO:0000256" key="3">
    <source>
        <dbReference type="ARBA" id="ARBA00022630"/>
    </source>
</evidence>
<comment type="cofactor">
    <cofactor evidence="1">
        <name>FMN</name>
        <dbReference type="ChEBI" id="CHEBI:58210"/>
    </cofactor>
</comment>
<dbReference type="Proteomes" id="UP000317178">
    <property type="component" value="Chromosome"/>
</dbReference>
<feature type="domain" description="Nitroreductase" evidence="8">
    <location>
        <begin position="30"/>
        <end position="183"/>
    </location>
</feature>
<sequence>MRIVNLVFDSLLFECTILIMPEMSLPELLVSRRTIHQFRTDHPPEELIEQALELARWVPNHKKTEPWRFYWLGAEARQAVVDLNCEMLVETKGAKRAEEKRKSWEEKPGWIVVTAPYNEDPVRQQEDYASCCCAIHNFALFLWSHEIGVKWTSGPVTRDPQLLKIIGAELEREYCVGLLWYGYPEMIPQQNRQPLSDVLIRVP</sequence>
<dbReference type="InterPro" id="IPR029479">
    <property type="entry name" value="Nitroreductase"/>
</dbReference>
<dbReference type="GO" id="GO:0016491">
    <property type="term" value="F:oxidoreductase activity"/>
    <property type="evidence" value="ECO:0007669"/>
    <property type="project" value="UniProtKB-KW"/>
</dbReference>